<evidence type="ECO:0000313" key="5">
    <source>
        <dbReference type="Proteomes" id="UP000274920"/>
    </source>
</evidence>
<evidence type="ECO:0000256" key="2">
    <source>
        <dbReference type="SAM" id="Phobius"/>
    </source>
</evidence>
<dbReference type="InterPro" id="IPR011583">
    <property type="entry name" value="Chitinase_II/V-like_cat"/>
</dbReference>
<dbReference type="Pfam" id="PF00704">
    <property type="entry name" value="Glyco_hydro_18"/>
    <property type="match status" value="1"/>
</dbReference>
<feature type="compositionally biased region" description="Basic and acidic residues" evidence="1">
    <location>
        <begin position="44"/>
        <end position="66"/>
    </location>
</feature>
<dbReference type="PROSITE" id="PS51910">
    <property type="entry name" value="GH18_2"/>
    <property type="match status" value="1"/>
</dbReference>
<dbReference type="SUPFAM" id="SSF51445">
    <property type="entry name" value="(Trans)glycosidases"/>
    <property type="match status" value="1"/>
</dbReference>
<dbReference type="InterPro" id="IPR001223">
    <property type="entry name" value="Glyco_hydro18_cat"/>
</dbReference>
<dbReference type="EMBL" id="RHJS01000002">
    <property type="protein sequence ID" value="RRK34317.1"/>
    <property type="molecule type" value="Genomic_DNA"/>
</dbReference>
<dbReference type="GO" id="GO:0016787">
    <property type="term" value="F:hydrolase activity"/>
    <property type="evidence" value="ECO:0007669"/>
    <property type="project" value="UniProtKB-KW"/>
</dbReference>
<comment type="caution">
    <text evidence="4">The sequence shown here is derived from an EMBL/GenBank/DDBJ whole genome shotgun (WGS) entry which is preliminary data.</text>
</comment>
<organism evidence="4 5">
    <name type="scientific">Schaedlerella arabinosiphila</name>
    <dbReference type="NCBI Taxonomy" id="2044587"/>
    <lineage>
        <taxon>Bacteria</taxon>
        <taxon>Bacillati</taxon>
        <taxon>Bacillota</taxon>
        <taxon>Clostridia</taxon>
        <taxon>Lachnospirales</taxon>
        <taxon>Lachnospiraceae</taxon>
        <taxon>Schaedlerella</taxon>
    </lineage>
</organism>
<feature type="transmembrane region" description="Helical" evidence="2">
    <location>
        <begin position="203"/>
        <end position="224"/>
    </location>
</feature>
<name>A0A426DNF1_9FIRM</name>
<dbReference type="RefSeq" id="WP_125129463.1">
    <property type="nucleotide sequence ID" value="NZ_RHJS01000002.1"/>
</dbReference>
<keyword evidence="2" id="KW-0812">Transmembrane</keyword>
<dbReference type="Gene3D" id="2.30.30.40">
    <property type="entry name" value="SH3 Domains"/>
    <property type="match status" value="1"/>
</dbReference>
<reference evidence="4" key="1">
    <citation type="submission" date="2018-10" db="EMBL/GenBank/DDBJ databases">
        <title>Schaedlerella arabinophila gen. nov. sp. nov., isolated from the mouse intestinal tract and comparative analysis with the genome of the closely related altered Schaedler flora strain ASF502.</title>
        <authorList>
            <person name="Miyake S."/>
            <person name="Soh M."/>
            <person name="Seedorf H."/>
        </authorList>
    </citation>
    <scope>NUCLEOTIDE SEQUENCE [LARGE SCALE GENOMIC DNA]</scope>
    <source>
        <strain evidence="4">DSM 106076</strain>
    </source>
</reference>
<proteinExistence type="predicted"/>
<evidence type="ECO:0000313" key="4">
    <source>
        <dbReference type="EMBL" id="RRK34317.1"/>
    </source>
</evidence>
<dbReference type="GO" id="GO:0005975">
    <property type="term" value="P:carbohydrate metabolic process"/>
    <property type="evidence" value="ECO:0007669"/>
    <property type="project" value="InterPro"/>
</dbReference>
<dbReference type="Proteomes" id="UP000274920">
    <property type="component" value="Unassembled WGS sequence"/>
</dbReference>
<dbReference type="InterPro" id="IPR017853">
    <property type="entry name" value="GH"/>
</dbReference>
<dbReference type="InterPro" id="IPR029070">
    <property type="entry name" value="Chitinase_insertion_sf"/>
</dbReference>
<sequence>MDERQGTGLDTTNQWSGQNQDRPPRGTDKNGAPADPVRLRRIKKLEIESLRKAGRAHIGDMRRAGADKTAAGYEARVSGTDENRSARPSGAAGTQGGRMPGSGVSHNGRVSGADGAPGRRTYAGDGAQGRRISGSDDVRRPGGADSEGRREGKAPGGGSVQDKGRQRADEPKNARMAGTPGRQRPGGRGMRRGNRARRRRRNLILRLVSLVVLLVIAAGGALFWQKYGPSKEEADLKEYYGLENENDIAVVINNEVIRKEEGGAPVGKLIDGQPYVEYSVVRHYINERFYWDPNESIMLYTLPGGNVSVTVGSKEYTEINEKKSENYVILKTEGRTAYIALPFIKEYTGMDFSVYENPGRAAITCRWGEIQTAALKKNTEVRYQGGVKSPILTEVKKSDKVTVLEDEGDWKKVATADGFVGYVKTNALRKQVAETTTGSFIEPEYTNISVNHTINMAWHNVSHPDANNYMLETIASTKGLTTLAPTWFSISDTDGNMDSIASSDYVNFAHQQNLEVWGVLRDFHGEISSYEQTYEVLSYTSKRENLINQVIAEAIQFNLDGINLDFELISTECGEHYIQFVRELSVKCRQNGLVFSIDNYVPQPYNEHRDLKEQGIVADYVVLMGYDEHTEGSYEAGSVSSYGYVKSGIEDALEVVPKEKLVMGIPFYTRLWQETDKTPEQIAADEGTEAALYSKSITSTALSMDEAQQTLTQNGVETSWDNNTKQNYAQWEVDGTVYKIWLEDSASLEEKMKLIKGANLAGVAEWALGMENSGIWDMILQYVN</sequence>
<evidence type="ECO:0000259" key="3">
    <source>
        <dbReference type="PROSITE" id="PS51910"/>
    </source>
</evidence>
<feature type="compositionally biased region" description="Basic and acidic residues" evidence="1">
    <location>
        <begin position="162"/>
        <end position="173"/>
    </location>
</feature>
<dbReference type="Gene3D" id="3.20.20.80">
    <property type="entry name" value="Glycosidases"/>
    <property type="match status" value="1"/>
</dbReference>
<feature type="compositionally biased region" description="Basic and acidic residues" evidence="1">
    <location>
        <begin position="133"/>
        <end position="153"/>
    </location>
</feature>
<dbReference type="SMART" id="SM00636">
    <property type="entry name" value="Glyco_18"/>
    <property type="match status" value="1"/>
</dbReference>
<dbReference type="PANTHER" id="PTHR46066">
    <property type="entry name" value="CHITINASE DOMAIN-CONTAINING PROTEIN 1 FAMILY MEMBER"/>
    <property type="match status" value="1"/>
</dbReference>
<dbReference type="AlphaFoldDB" id="A0A426DNF1"/>
<keyword evidence="2" id="KW-0472">Membrane</keyword>
<keyword evidence="4" id="KW-0378">Hydrolase</keyword>
<dbReference type="GO" id="GO:0008061">
    <property type="term" value="F:chitin binding"/>
    <property type="evidence" value="ECO:0007669"/>
    <property type="project" value="InterPro"/>
</dbReference>
<dbReference type="PANTHER" id="PTHR46066:SF2">
    <property type="entry name" value="CHITINASE DOMAIN-CONTAINING PROTEIN 1"/>
    <property type="match status" value="1"/>
</dbReference>
<feature type="region of interest" description="Disordered" evidence="1">
    <location>
        <begin position="1"/>
        <end position="196"/>
    </location>
</feature>
<feature type="compositionally biased region" description="Polar residues" evidence="1">
    <location>
        <begin position="8"/>
        <end position="21"/>
    </location>
</feature>
<accession>A0A426DNF1</accession>
<keyword evidence="5" id="KW-1185">Reference proteome</keyword>
<dbReference type="InterPro" id="IPR003646">
    <property type="entry name" value="SH3-like_bac-type"/>
</dbReference>
<evidence type="ECO:0000256" key="1">
    <source>
        <dbReference type="SAM" id="MobiDB-lite"/>
    </source>
</evidence>
<feature type="domain" description="GH18" evidence="3">
    <location>
        <begin position="452"/>
        <end position="784"/>
    </location>
</feature>
<keyword evidence="2" id="KW-1133">Transmembrane helix</keyword>
<protein>
    <submittedName>
        <fullName evidence="4">Glycosyl hydrolase family 18</fullName>
    </submittedName>
</protein>
<dbReference type="Gene3D" id="3.10.50.10">
    <property type="match status" value="1"/>
</dbReference>
<dbReference type="Pfam" id="PF08239">
    <property type="entry name" value="SH3_3"/>
    <property type="match status" value="1"/>
</dbReference>
<gene>
    <name evidence="4" type="ORF">EBB54_25520</name>
</gene>